<evidence type="ECO:0000256" key="2">
    <source>
        <dbReference type="ARBA" id="ARBA00023125"/>
    </source>
</evidence>
<dbReference type="SUPFAM" id="SSF46689">
    <property type="entry name" value="Homeodomain-like"/>
    <property type="match status" value="1"/>
</dbReference>
<dbReference type="GO" id="GO:0000976">
    <property type="term" value="F:transcription cis-regulatory region binding"/>
    <property type="evidence" value="ECO:0007669"/>
    <property type="project" value="TreeGrafter"/>
</dbReference>
<evidence type="ECO:0000256" key="3">
    <source>
        <dbReference type="ARBA" id="ARBA00023163"/>
    </source>
</evidence>
<dbReference type="GO" id="GO:0005829">
    <property type="term" value="C:cytosol"/>
    <property type="evidence" value="ECO:0007669"/>
    <property type="project" value="TreeGrafter"/>
</dbReference>
<sequence length="354" mass="39620">MQVFIQERLNNMNAPGKTGNLPVIRAHYADILCQLAEEKGAARPELLRSADIRPAMLGHPDNFITVAQFSSLCRSALALSRDPALGLEYGKRLKFTTHGSLSQAAISCDNIGQALAVLIKYFRIRFVYMNLSFFTEGSDAVLQLDIMHALDDLHRFNAEVVLASLMDVNLLLFGRRLLEGGSCRLNYPPPEYAPAYESLFGNRIRFDAGANQLRFRKEFLELPISLSNPVARRVAEAQCQEEMRSLEATTSIPERVGRLLESVRDGRLPGIDSVAAQLGVSPRTLRRQLSAEGLKFQGILDDIRHRRSLELLRRTDLGIDDIAYRLGYSDPSNFGRAFRKWEGLSPSAWRASKA</sequence>
<dbReference type="GO" id="GO:0003700">
    <property type="term" value="F:DNA-binding transcription factor activity"/>
    <property type="evidence" value="ECO:0007669"/>
    <property type="project" value="InterPro"/>
</dbReference>
<dbReference type="InterPro" id="IPR018060">
    <property type="entry name" value="HTH_AraC"/>
</dbReference>
<keyword evidence="1" id="KW-0805">Transcription regulation</keyword>
<proteinExistence type="predicted"/>
<dbReference type="PROSITE" id="PS01124">
    <property type="entry name" value="HTH_ARAC_FAMILY_2"/>
    <property type="match status" value="1"/>
</dbReference>
<evidence type="ECO:0000256" key="1">
    <source>
        <dbReference type="ARBA" id="ARBA00023015"/>
    </source>
</evidence>
<evidence type="ECO:0000259" key="4">
    <source>
        <dbReference type="PROSITE" id="PS01124"/>
    </source>
</evidence>
<comment type="caution">
    <text evidence="5">The sequence shown here is derived from an EMBL/GenBank/DDBJ whole genome shotgun (WGS) entry which is preliminary data.</text>
</comment>
<dbReference type="AlphaFoldDB" id="A6F1Z4"/>
<dbReference type="STRING" id="443152.MDG893_14600"/>
<reference evidence="5 6" key="1">
    <citation type="submission" date="2007-06" db="EMBL/GenBank/DDBJ databases">
        <authorList>
            <person name="Green D."/>
            <person name="Ferriera S."/>
            <person name="Johnson J."/>
            <person name="Kravitz S."/>
            <person name="Beeson K."/>
            <person name="Sutton G."/>
            <person name="Rogers Y.-H."/>
            <person name="Friedman R."/>
            <person name="Frazier M."/>
            <person name="Venter J.C."/>
        </authorList>
    </citation>
    <scope>NUCLEOTIDE SEQUENCE [LARGE SCALE GENOMIC DNA]</scope>
    <source>
        <strain evidence="5 6">DG893</strain>
    </source>
</reference>
<keyword evidence="3" id="KW-0804">Transcription</keyword>
<dbReference type="EMBL" id="ABCP01000021">
    <property type="protein sequence ID" value="EDM47207.1"/>
    <property type="molecule type" value="Genomic_DNA"/>
</dbReference>
<organism evidence="5 6">
    <name type="scientific">Marinobacter algicola DG893</name>
    <dbReference type="NCBI Taxonomy" id="443152"/>
    <lineage>
        <taxon>Bacteria</taxon>
        <taxon>Pseudomonadati</taxon>
        <taxon>Pseudomonadota</taxon>
        <taxon>Gammaproteobacteria</taxon>
        <taxon>Pseudomonadales</taxon>
        <taxon>Marinobacteraceae</taxon>
        <taxon>Marinobacter</taxon>
    </lineage>
</organism>
<dbReference type="Pfam" id="PF12625">
    <property type="entry name" value="Arabinose_bd"/>
    <property type="match status" value="1"/>
</dbReference>
<dbReference type="eggNOG" id="COG2207">
    <property type="taxonomic scope" value="Bacteria"/>
</dbReference>
<dbReference type="InterPro" id="IPR020449">
    <property type="entry name" value="Tscrpt_reg_AraC-type_HTH"/>
</dbReference>
<feature type="domain" description="HTH araC/xylS-type" evidence="4">
    <location>
        <begin position="254"/>
        <end position="352"/>
    </location>
</feature>
<dbReference type="InterPro" id="IPR009057">
    <property type="entry name" value="Homeodomain-like_sf"/>
</dbReference>
<evidence type="ECO:0000313" key="5">
    <source>
        <dbReference type="EMBL" id="EDM47207.1"/>
    </source>
</evidence>
<dbReference type="InterPro" id="IPR032687">
    <property type="entry name" value="AraC-type_N"/>
</dbReference>
<dbReference type="PANTHER" id="PTHR47894:SF1">
    <property type="entry name" value="HTH-TYPE TRANSCRIPTIONAL REGULATOR VQSM"/>
    <property type="match status" value="1"/>
</dbReference>
<protein>
    <submittedName>
        <fullName evidence="5">Transcriptional regulator, AraC family protein</fullName>
    </submittedName>
</protein>
<keyword evidence="6" id="KW-1185">Reference proteome</keyword>
<name>A6F1Z4_9GAMM</name>
<keyword evidence="2" id="KW-0238">DNA-binding</keyword>
<accession>A6F1Z4</accession>
<evidence type="ECO:0000313" key="6">
    <source>
        <dbReference type="Proteomes" id="UP000005856"/>
    </source>
</evidence>
<gene>
    <name evidence="5" type="ORF">MDG893_14600</name>
</gene>
<dbReference type="PANTHER" id="PTHR47894">
    <property type="entry name" value="HTH-TYPE TRANSCRIPTIONAL REGULATOR GADX"/>
    <property type="match status" value="1"/>
</dbReference>
<dbReference type="Pfam" id="PF12833">
    <property type="entry name" value="HTH_18"/>
    <property type="match status" value="1"/>
</dbReference>
<dbReference type="Gene3D" id="1.10.10.60">
    <property type="entry name" value="Homeodomain-like"/>
    <property type="match status" value="1"/>
</dbReference>
<dbReference type="SMART" id="SM00342">
    <property type="entry name" value="HTH_ARAC"/>
    <property type="match status" value="1"/>
</dbReference>
<dbReference type="PRINTS" id="PR00032">
    <property type="entry name" value="HTHARAC"/>
</dbReference>
<dbReference type="Proteomes" id="UP000005856">
    <property type="component" value="Unassembled WGS sequence"/>
</dbReference>